<keyword evidence="3" id="KW-0274">FAD</keyword>
<sequence length="461" mass="50995">MVVDYDLVIVGGTLEARQAAIAAAAQGARVALVEPEVDRVARSLQATYLSQVEVWQQWHHRLPTANWQSWQQWTASVSQQQAALRSPQSLLAQGIDYIESPGQFCQLPQLAFAVNRRLLTASAYLIATGFFTPLPPLPGLPPQIYTPETLAQLPEQPQRLAVLGATPAAWAIAQLFACLGTQVTLLLDDTWLKQPDLTLSHWLIAQLEAEGVEIAALAAVKQFTASETTDQICLGQSEVSVDQLIVASAPSLCSFDLGLEKIAVKQDGFGPITDDHLQTLHHRIFVLGSVLGRQGIRAIAPTEIALTIKNALLLPRFSLTRRAVPWSIMTAPAVASVGITPEQAKAWYGKDAWFFKQPLYQVAQAQLLNQTRGFCRLIVHRNGEILAGQIVSAQANELIQPIAQAIAEQQSIRAIARSPYLPQSLSAILVQTAQQWQTRHHSVGFWRRDWLENWFNWRRSR</sequence>
<dbReference type="Gene3D" id="3.50.50.60">
    <property type="entry name" value="FAD/NAD(P)-binding domain"/>
    <property type="match status" value="2"/>
</dbReference>
<evidence type="ECO:0000259" key="4">
    <source>
        <dbReference type="Pfam" id="PF02852"/>
    </source>
</evidence>
<dbReference type="SUPFAM" id="SSF51905">
    <property type="entry name" value="FAD/NAD(P)-binding domain"/>
    <property type="match status" value="1"/>
</dbReference>
<feature type="domain" description="Pyridine nucleotide-disulphide oxidoreductase dimerisation" evidence="4">
    <location>
        <begin position="324"/>
        <end position="416"/>
    </location>
</feature>
<dbReference type="RefSeq" id="WP_377964213.1">
    <property type="nucleotide sequence ID" value="NZ_JBHZOL010000065.1"/>
</dbReference>
<accession>A0ABW6IGF4</accession>
<evidence type="ECO:0000256" key="3">
    <source>
        <dbReference type="ARBA" id="ARBA00022827"/>
    </source>
</evidence>
<evidence type="ECO:0000256" key="1">
    <source>
        <dbReference type="ARBA" id="ARBA00001974"/>
    </source>
</evidence>
<dbReference type="Gene3D" id="3.30.390.30">
    <property type="match status" value="1"/>
</dbReference>
<evidence type="ECO:0000313" key="6">
    <source>
        <dbReference type="EMBL" id="MFE4106449.1"/>
    </source>
</evidence>
<feature type="domain" description="FAD/NAD(P)-binding" evidence="5">
    <location>
        <begin position="5"/>
        <end position="293"/>
    </location>
</feature>
<dbReference type="PANTHER" id="PTHR43014">
    <property type="entry name" value="MERCURIC REDUCTASE"/>
    <property type="match status" value="1"/>
</dbReference>
<keyword evidence="7" id="KW-1185">Reference proteome</keyword>
<dbReference type="EMBL" id="JBHZOL010000065">
    <property type="protein sequence ID" value="MFE4106449.1"/>
    <property type="molecule type" value="Genomic_DNA"/>
</dbReference>
<dbReference type="Proteomes" id="UP001600165">
    <property type="component" value="Unassembled WGS sequence"/>
</dbReference>
<dbReference type="Pfam" id="PF02852">
    <property type="entry name" value="Pyr_redox_dim"/>
    <property type="match status" value="1"/>
</dbReference>
<reference evidence="6 7" key="1">
    <citation type="submission" date="2024-10" db="EMBL/GenBank/DDBJ databases">
        <authorList>
            <person name="Ratan Roy A."/>
            <person name="Morales Sandoval P.H."/>
            <person name="De Los Santos Villalobos S."/>
            <person name="Chakraborty S."/>
            <person name="Mukherjee J."/>
        </authorList>
    </citation>
    <scope>NUCLEOTIDE SEQUENCE [LARGE SCALE GENOMIC DNA]</scope>
    <source>
        <strain evidence="6 7">S1</strain>
    </source>
</reference>
<comment type="caution">
    <text evidence="6">The sequence shown here is derived from an EMBL/GenBank/DDBJ whole genome shotgun (WGS) entry which is preliminary data.</text>
</comment>
<gene>
    <name evidence="6" type="ORF">ACFVKH_09190</name>
</gene>
<proteinExistence type="predicted"/>
<dbReference type="InterPro" id="IPR036188">
    <property type="entry name" value="FAD/NAD-bd_sf"/>
</dbReference>
<dbReference type="PANTHER" id="PTHR43014:SF2">
    <property type="entry name" value="MERCURIC REDUCTASE"/>
    <property type="match status" value="1"/>
</dbReference>
<evidence type="ECO:0000313" key="7">
    <source>
        <dbReference type="Proteomes" id="UP001600165"/>
    </source>
</evidence>
<dbReference type="Pfam" id="PF07992">
    <property type="entry name" value="Pyr_redox_2"/>
    <property type="match status" value="1"/>
</dbReference>
<name>A0ABW6IGF4_9CYAN</name>
<keyword evidence="2" id="KW-0285">Flavoprotein</keyword>
<evidence type="ECO:0000259" key="5">
    <source>
        <dbReference type="Pfam" id="PF07992"/>
    </source>
</evidence>
<protein>
    <submittedName>
        <fullName evidence="6">FAD-dependent oxidoreductase</fullName>
    </submittedName>
</protein>
<dbReference type="InterPro" id="IPR023753">
    <property type="entry name" value="FAD/NAD-binding_dom"/>
</dbReference>
<dbReference type="SUPFAM" id="SSF55424">
    <property type="entry name" value="FAD/NAD-linked reductases, dimerisation (C-terminal) domain"/>
    <property type="match status" value="1"/>
</dbReference>
<evidence type="ECO:0000256" key="2">
    <source>
        <dbReference type="ARBA" id="ARBA00022630"/>
    </source>
</evidence>
<comment type="cofactor">
    <cofactor evidence="1">
        <name>FAD</name>
        <dbReference type="ChEBI" id="CHEBI:57692"/>
    </cofactor>
</comment>
<dbReference type="InterPro" id="IPR004099">
    <property type="entry name" value="Pyr_nucl-diS_OxRdtase_dimer"/>
</dbReference>
<organism evidence="6 7">
    <name type="scientific">Almyronema epifaneia S1</name>
    <dbReference type="NCBI Taxonomy" id="2991925"/>
    <lineage>
        <taxon>Bacteria</taxon>
        <taxon>Bacillati</taxon>
        <taxon>Cyanobacteriota</taxon>
        <taxon>Cyanophyceae</taxon>
        <taxon>Nodosilineales</taxon>
        <taxon>Nodosilineaceae</taxon>
        <taxon>Almyronema</taxon>
        <taxon>Almyronema epifaneia</taxon>
    </lineage>
</organism>
<dbReference type="InterPro" id="IPR016156">
    <property type="entry name" value="FAD/NAD-linked_Rdtase_dimer_sf"/>
</dbReference>
<dbReference type="PRINTS" id="PR00411">
    <property type="entry name" value="PNDRDTASEI"/>
</dbReference>